<proteinExistence type="predicted"/>
<gene>
    <name evidence="2" type="ORF">TTHT_1277</name>
</gene>
<dbReference type="RefSeq" id="WP_201327098.1">
    <property type="nucleotide sequence ID" value="NZ_AP017470.1"/>
</dbReference>
<evidence type="ECO:0000313" key="2">
    <source>
        <dbReference type="EMBL" id="BBB32794.1"/>
    </source>
</evidence>
<name>A0A7R6PFI3_9BACT</name>
<sequence>MAIKRECNYCGTTVEIEKLSRDTDYLCPVCKSLVYRRGQPFQHVFFLSITSLLLFFWMLNAPLLSVKILNIERTITFANGIGYLIETEYYLTALILSLTVIVIPYAMLILRIAVMVSVRLKALSPATFKMLNFYKVLHEWNMAEVYLVGILIAIIKLRSLAEVTVGNGTLIFLLFIVTFYISVEWFNPNDVYLFCGDFHCKNREELLFYREVEDET</sequence>
<dbReference type="AlphaFoldDB" id="A0A7R6PFI3"/>
<keyword evidence="3" id="KW-1185">Reference proteome</keyword>
<feature type="transmembrane region" description="Helical" evidence="1">
    <location>
        <begin position="164"/>
        <end position="183"/>
    </location>
</feature>
<keyword evidence="1" id="KW-1133">Transmembrane helix</keyword>
<dbReference type="Proteomes" id="UP000595564">
    <property type="component" value="Chromosome"/>
</dbReference>
<feature type="transmembrane region" description="Helical" evidence="1">
    <location>
        <begin position="140"/>
        <end position="157"/>
    </location>
</feature>
<protein>
    <recommendedName>
        <fullName evidence="4">Paraquat-inducible protein A</fullName>
    </recommendedName>
</protein>
<accession>A0A7R6PFI3</accession>
<evidence type="ECO:0008006" key="4">
    <source>
        <dbReference type="Google" id="ProtNLM"/>
    </source>
</evidence>
<dbReference type="KEGG" id="thyd:TTHT_1277"/>
<dbReference type="InterPro" id="IPR007498">
    <property type="entry name" value="PqiA-like"/>
</dbReference>
<evidence type="ECO:0000256" key="1">
    <source>
        <dbReference type="SAM" id="Phobius"/>
    </source>
</evidence>
<reference evidence="2 3" key="1">
    <citation type="journal article" date="2012" name="Extremophiles">
        <title>Thermotomaculum hydrothermale gen. nov., sp. nov., a novel heterotrophic thermophile within the phylum Acidobacteria from a deep-sea hydrothermal vent chimney in the Southern Okinawa Trough.</title>
        <authorList>
            <person name="Izumi H."/>
            <person name="Nunoura T."/>
            <person name="Miyazaki M."/>
            <person name="Mino S."/>
            <person name="Toki T."/>
            <person name="Takai K."/>
            <person name="Sako Y."/>
            <person name="Sawabe T."/>
            <person name="Nakagawa S."/>
        </authorList>
    </citation>
    <scope>NUCLEOTIDE SEQUENCE [LARGE SCALE GENOMIC DNA]</scope>
    <source>
        <strain evidence="2 3">AC55</strain>
    </source>
</reference>
<keyword evidence="1" id="KW-0472">Membrane</keyword>
<feature type="transmembrane region" description="Helical" evidence="1">
    <location>
        <begin position="89"/>
        <end position="120"/>
    </location>
</feature>
<feature type="transmembrane region" description="Helical" evidence="1">
    <location>
        <begin position="44"/>
        <end position="69"/>
    </location>
</feature>
<evidence type="ECO:0000313" key="3">
    <source>
        <dbReference type="Proteomes" id="UP000595564"/>
    </source>
</evidence>
<dbReference type="EMBL" id="AP017470">
    <property type="protein sequence ID" value="BBB32794.1"/>
    <property type="molecule type" value="Genomic_DNA"/>
</dbReference>
<dbReference type="Pfam" id="PF04403">
    <property type="entry name" value="PqiA"/>
    <property type="match status" value="1"/>
</dbReference>
<keyword evidence="1" id="KW-0812">Transmembrane</keyword>
<organism evidence="2 3">
    <name type="scientific">Thermotomaculum hydrothermale</name>
    <dbReference type="NCBI Taxonomy" id="981385"/>
    <lineage>
        <taxon>Bacteria</taxon>
        <taxon>Pseudomonadati</taxon>
        <taxon>Acidobacteriota</taxon>
        <taxon>Holophagae</taxon>
        <taxon>Thermotomaculales</taxon>
        <taxon>Thermotomaculaceae</taxon>
        <taxon>Thermotomaculum</taxon>
    </lineage>
</organism>